<feature type="domain" description="PHD-type" evidence="10">
    <location>
        <begin position="411"/>
        <end position="471"/>
    </location>
</feature>
<proteinExistence type="predicted"/>
<dbReference type="Gene3D" id="3.40.5.120">
    <property type="match status" value="1"/>
</dbReference>
<feature type="compositionally biased region" description="Basic and acidic residues" evidence="9">
    <location>
        <begin position="1059"/>
        <end position="1085"/>
    </location>
</feature>
<accession>A0A7R9BFV4</accession>
<dbReference type="GO" id="GO:0005634">
    <property type="term" value="C:nucleus"/>
    <property type="evidence" value="ECO:0007669"/>
    <property type="project" value="UniProtKB-SubCell"/>
</dbReference>
<evidence type="ECO:0000259" key="11">
    <source>
        <dbReference type="PROSITE" id="PS51321"/>
    </source>
</evidence>
<feature type="compositionally biased region" description="Low complexity" evidence="9">
    <location>
        <begin position="1382"/>
        <end position="1403"/>
    </location>
</feature>
<evidence type="ECO:0000256" key="2">
    <source>
        <dbReference type="ARBA" id="ARBA00022723"/>
    </source>
</evidence>
<feature type="compositionally biased region" description="Basic residues" evidence="9">
    <location>
        <begin position="671"/>
        <end position="681"/>
    </location>
</feature>
<keyword evidence="13" id="KW-1185">Reference proteome</keyword>
<feature type="region of interest" description="Disordered" evidence="9">
    <location>
        <begin position="230"/>
        <end position="253"/>
    </location>
</feature>
<dbReference type="GO" id="GO:0006351">
    <property type="term" value="P:DNA-templated transcription"/>
    <property type="evidence" value="ECO:0007669"/>
    <property type="project" value="InterPro"/>
</dbReference>
<evidence type="ECO:0000256" key="4">
    <source>
        <dbReference type="ARBA" id="ARBA00022833"/>
    </source>
</evidence>
<dbReference type="InterPro" id="IPR019787">
    <property type="entry name" value="Znf_PHD-finger"/>
</dbReference>
<feature type="region of interest" description="Disordered" evidence="9">
    <location>
        <begin position="735"/>
        <end position="830"/>
    </location>
</feature>
<keyword evidence="3 8" id="KW-0863">Zinc-finger</keyword>
<dbReference type="SMART" id="SM00249">
    <property type="entry name" value="PHD"/>
    <property type="match status" value="1"/>
</dbReference>
<dbReference type="GO" id="GO:0008270">
    <property type="term" value="F:zinc ion binding"/>
    <property type="evidence" value="ECO:0007669"/>
    <property type="project" value="UniProtKB-KW"/>
</dbReference>
<dbReference type="PROSITE" id="PS01359">
    <property type="entry name" value="ZF_PHD_1"/>
    <property type="match status" value="1"/>
</dbReference>
<evidence type="ECO:0000313" key="12">
    <source>
        <dbReference type="EMBL" id="CAD7272927.1"/>
    </source>
</evidence>
<feature type="region of interest" description="Disordered" evidence="9">
    <location>
        <begin position="276"/>
        <end position="326"/>
    </location>
</feature>
<feature type="compositionally biased region" description="Basic residues" evidence="9">
    <location>
        <begin position="1030"/>
        <end position="1058"/>
    </location>
</feature>
<dbReference type="PROSITE" id="PS51321">
    <property type="entry name" value="TFIIS_CENTRAL"/>
    <property type="match status" value="1"/>
</dbReference>
<keyword evidence="4" id="KW-0862">Zinc</keyword>
<dbReference type="SUPFAM" id="SSF160481">
    <property type="entry name" value="BRK domain-like"/>
    <property type="match status" value="1"/>
</dbReference>
<protein>
    <recommendedName>
        <fullName evidence="14">Death-inducer obliterator 1</fullName>
    </recommendedName>
</protein>
<evidence type="ECO:0000256" key="3">
    <source>
        <dbReference type="ARBA" id="ARBA00022771"/>
    </source>
</evidence>
<feature type="region of interest" description="Disordered" evidence="9">
    <location>
        <begin position="615"/>
        <end position="684"/>
    </location>
</feature>
<dbReference type="PANTHER" id="PTHR11477:SF51">
    <property type="entry name" value="PROTEIN PARTNER OF SNF, ISOFORM B"/>
    <property type="match status" value="1"/>
</dbReference>
<evidence type="ECO:0000259" key="10">
    <source>
        <dbReference type="PROSITE" id="PS50016"/>
    </source>
</evidence>
<dbReference type="PROSITE" id="PS50016">
    <property type="entry name" value="ZF_PHD_2"/>
    <property type="match status" value="1"/>
</dbReference>
<keyword evidence="5" id="KW-0805">Transcription regulation</keyword>
<dbReference type="CDD" id="cd15552">
    <property type="entry name" value="PHD_PHF3_like"/>
    <property type="match status" value="1"/>
</dbReference>
<feature type="region of interest" description="Disordered" evidence="9">
    <location>
        <begin position="968"/>
        <end position="1012"/>
    </location>
</feature>
<dbReference type="Gene3D" id="1.10.472.30">
    <property type="entry name" value="Transcription elongation factor S-II, central domain"/>
    <property type="match status" value="1"/>
</dbReference>
<feature type="compositionally biased region" description="Basic and acidic residues" evidence="9">
    <location>
        <begin position="973"/>
        <end position="985"/>
    </location>
</feature>
<dbReference type="PANTHER" id="PTHR11477">
    <property type="entry name" value="TRANSCRIPTION FACTOR S-II ZINC FINGER DOMAIN-CONTAINING PROTEIN"/>
    <property type="match status" value="1"/>
</dbReference>
<evidence type="ECO:0000256" key="6">
    <source>
        <dbReference type="ARBA" id="ARBA00023163"/>
    </source>
</evidence>
<evidence type="ECO:0000256" key="8">
    <source>
        <dbReference type="PROSITE-ProRule" id="PRU00146"/>
    </source>
</evidence>
<dbReference type="OrthoDB" id="1884872at2759"/>
<gene>
    <name evidence="12" type="ORF">NMOB1V02_LOCUS838</name>
</gene>
<organism evidence="12">
    <name type="scientific">Notodromas monacha</name>
    <dbReference type="NCBI Taxonomy" id="399045"/>
    <lineage>
        <taxon>Eukaryota</taxon>
        <taxon>Metazoa</taxon>
        <taxon>Ecdysozoa</taxon>
        <taxon>Arthropoda</taxon>
        <taxon>Crustacea</taxon>
        <taxon>Oligostraca</taxon>
        <taxon>Ostracoda</taxon>
        <taxon>Podocopa</taxon>
        <taxon>Podocopida</taxon>
        <taxon>Cypridocopina</taxon>
        <taxon>Cypridoidea</taxon>
        <taxon>Cyprididae</taxon>
        <taxon>Notodromas</taxon>
    </lineage>
</organism>
<dbReference type="InterPro" id="IPR012921">
    <property type="entry name" value="SPOC_C"/>
</dbReference>
<comment type="subcellular location">
    <subcellularLocation>
        <location evidence="1">Nucleus</location>
    </subcellularLocation>
</comment>
<keyword evidence="7" id="KW-0539">Nucleus</keyword>
<feature type="domain" description="TFIIS central" evidence="11">
    <location>
        <begin position="832"/>
        <end position="949"/>
    </location>
</feature>
<feature type="compositionally biased region" description="Basic and acidic residues" evidence="9">
    <location>
        <begin position="635"/>
        <end position="650"/>
    </location>
</feature>
<feature type="compositionally biased region" description="Basic and acidic residues" evidence="9">
    <location>
        <begin position="304"/>
        <end position="315"/>
    </location>
</feature>
<evidence type="ECO:0000313" key="13">
    <source>
        <dbReference type="Proteomes" id="UP000678499"/>
    </source>
</evidence>
<sequence>MAAATEGSGNVVVYCNRGAGGVTFRLKDVIRDVANCDIDGELSVGRTVSGDYTVVHVGNLARSGSDLSDVDSDDYDEEGLPVVDVVMERYPSGYTIPEDDVVVKEHHVSNLEDGWQVTTNDADSLVSQFTEDDFGKLQSILSSDQAKAVLGEELPAVVLGANPGNPTYRPRKITREEARKAIWHDHCYGTSRVGSNADGKPLVEYQEQNEADDEEEDDDVEDRLVSAEEAARREISRRSERQREKWEKEEVERIRAENQEQLEREKTRLGKLTKTLLSGEDDVEPESKSLDLDDPRMLLGSDSDSDRRRASTRDRRPTKKMQQSEEYLNIVANAVLDRREEMAKKLRTEVDDEDENLLLGRKTESPGAKEAGEGKEGRQGEGAVGEAEEEEGEDEDVDDEAEEVDENDPNKLWCICQKPHNNRFMISCDVCEDWFHGTCVNITRAQGKLLEERKKMEQESKQWICPNCKKNPKPVKEEVPKKQQQQQLVETEKKKPVAVGSESSKTVINKDRSKSNVKTARPCALRSCRNKTLTTAYCSMRCCMKAVDDFMMSSSKPPTTKINVIDKRTGKILKGFEAPILAQLSSFLRTHQKYEIYFPPSPKKPVVEEIRAPSLPTTAATAATSPPTTTTTTTETKEKHNKGKDSKGSYEYDPSWSPKDTSVVGDEDAKRKPRTSNKHQQRGVMMLTELPPLPGSNSAPVPIANLQSIVDKKLVRVESRQPHVATIDLKAPVKKAETPKGKTVRNGKMTEAESPIASRKLKDKEKPVVVPPKLVLESKKRHHSVEKTRHDSSSSSTNSNHVRNKDSGSKQRTTPPSTPTTPDTSSDALQKQREIAKKGLADALASRSLKTGEDNAEMCGTLATAIEKEMFEKLGSDMFKYRAKCRSFIQNIRQPENDLHTRIISGKISPERLISLSVNELAPKRVAEEREKSLKHDLEMIKKQELENLRRGDVFLVKTHKGEVIIEGEDGVSAEKSRKVEKQLEEENSVMDTSAPHSHPPTPVDTSASHGKHAFDDNCKICQAELAKSSKSKSKKHKDKERDKHKHKKDKKKRRHSSPQRDSDKKRRRSEEEAEETDKKKQELERQLEQLTKKRREMELQRQQMDQRLQETMAEAQKVQQTVLSPVVDLQDPYEPGDDVLNELDVDPVDDTELHRALGFDESDYSDKEEDERIRLRDCWSGHIRMPEFHDHVVLDAFPVSGYCDHLLDDVHINLQVVGRLSADCAFTYVEEMRKSTNKEMVIVRFHPKSGVDRERNGIMYKKFFQSLYEKDRVGVLKEHSTTVKDFYLVPVRGDRPVPEVLLPFQGPGMEKNRQDVLLGILWRRKRDRNEKMARRWLRTKSDDGSSVSDPIVEKFAKVVDLAGIGRRSSSESKDPRRRKNSVNLNSPSSSSSASLSSPFSAPGHPVSRPSIEDGGTLD</sequence>
<feature type="compositionally biased region" description="Acidic residues" evidence="9">
    <location>
        <begin position="386"/>
        <end position="406"/>
    </location>
</feature>
<dbReference type="Gene3D" id="3.30.40.10">
    <property type="entry name" value="Zinc/RING finger domain, C3HC4 (zinc finger)"/>
    <property type="match status" value="1"/>
</dbReference>
<dbReference type="InterPro" id="IPR037259">
    <property type="entry name" value="BRK_sf"/>
</dbReference>
<evidence type="ECO:0000256" key="9">
    <source>
        <dbReference type="SAM" id="MobiDB-lite"/>
    </source>
</evidence>
<keyword evidence="6" id="KW-0804">Transcription</keyword>
<reference evidence="12" key="1">
    <citation type="submission" date="2020-11" db="EMBL/GenBank/DDBJ databases">
        <authorList>
            <person name="Tran Van P."/>
        </authorList>
    </citation>
    <scope>NUCLEOTIDE SEQUENCE</scope>
</reference>
<dbReference type="Pfam" id="PF07744">
    <property type="entry name" value="SPOC"/>
    <property type="match status" value="1"/>
</dbReference>
<dbReference type="SUPFAM" id="SSF57903">
    <property type="entry name" value="FYVE/PHD zinc finger"/>
    <property type="match status" value="1"/>
</dbReference>
<dbReference type="InterPro" id="IPR006576">
    <property type="entry name" value="BRK_domain"/>
</dbReference>
<dbReference type="Proteomes" id="UP000678499">
    <property type="component" value="Unassembled WGS sequence"/>
</dbReference>
<feature type="compositionally biased region" description="Basic and acidic residues" evidence="9">
    <location>
        <begin position="370"/>
        <end position="379"/>
    </location>
</feature>
<dbReference type="SUPFAM" id="SSF46942">
    <property type="entry name" value="Elongation factor TFIIS domain 2"/>
    <property type="match status" value="1"/>
</dbReference>
<dbReference type="InterPro" id="IPR001965">
    <property type="entry name" value="Znf_PHD"/>
</dbReference>
<dbReference type="InterPro" id="IPR003618">
    <property type="entry name" value="TFIIS_cen_dom"/>
</dbReference>
<dbReference type="InterPro" id="IPR019786">
    <property type="entry name" value="Zinc_finger_PHD-type_CS"/>
</dbReference>
<feature type="region of interest" description="Disordered" evidence="9">
    <location>
        <begin position="355"/>
        <end position="406"/>
    </location>
</feature>
<feature type="region of interest" description="Disordered" evidence="9">
    <location>
        <begin position="1367"/>
        <end position="1419"/>
    </location>
</feature>
<name>A0A7R9BFV4_9CRUS</name>
<evidence type="ECO:0000256" key="7">
    <source>
        <dbReference type="ARBA" id="ARBA00023242"/>
    </source>
</evidence>
<feature type="compositionally biased region" description="Low complexity" evidence="9">
    <location>
        <begin position="615"/>
        <end position="634"/>
    </location>
</feature>
<evidence type="ECO:0008006" key="14">
    <source>
        <dbReference type="Google" id="ProtNLM"/>
    </source>
</evidence>
<dbReference type="Pfam" id="PF07533">
    <property type="entry name" value="BRK"/>
    <property type="match status" value="1"/>
</dbReference>
<dbReference type="EMBL" id="CAJPEX010000077">
    <property type="protein sequence ID" value="CAG0913079.1"/>
    <property type="molecule type" value="Genomic_DNA"/>
</dbReference>
<evidence type="ECO:0000256" key="5">
    <source>
        <dbReference type="ARBA" id="ARBA00023015"/>
    </source>
</evidence>
<feature type="region of interest" description="Disordered" evidence="9">
    <location>
        <begin position="1026"/>
        <end position="1085"/>
    </location>
</feature>
<dbReference type="Pfam" id="PF07500">
    <property type="entry name" value="TFIIS_M"/>
    <property type="match status" value="1"/>
</dbReference>
<dbReference type="InterPro" id="IPR011011">
    <property type="entry name" value="Znf_FYVE_PHD"/>
</dbReference>
<feature type="region of interest" description="Disordered" evidence="9">
    <location>
        <begin position="473"/>
        <end position="513"/>
    </location>
</feature>
<evidence type="ECO:0000256" key="1">
    <source>
        <dbReference type="ARBA" id="ARBA00004123"/>
    </source>
</evidence>
<feature type="compositionally biased region" description="Basic and acidic residues" evidence="9">
    <location>
        <begin position="285"/>
        <end position="296"/>
    </location>
</feature>
<dbReference type="InterPro" id="IPR013083">
    <property type="entry name" value="Znf_RING/FYVE/PHD"/>
</dbReference>
<dbReference type="InterPro" id="IPR036575">
    <property type="entry name" value="TFIIS_cen_dom_sf"/>
</dbReference>
<keyword evidence="2" id="KW-0479">Metal-binding</keyword>
<dbReference type="Pfam" id="PF00628">
    <property type="entry name" value="PHD"/>
    <property type="match status" value="1"/>
</dbReference>
<dbReference type="EMBL" id="OA882114">
    <property type="protein sequence ID" value="CAD7272927.1"/>
    <property type="molecule type" value="Genomic_DNA"/>
</dbReference>
<dbReference type="SMART" id="SM00510">
    <property type="entry name" value="TFS2M"/>
    <property type="match status" value="1"/>
</dbReference>